<reference evidence="5" key="1">
    <citation type="submission" date="2023-04" db="EMBL/GenBank/DDBJ databases">
        <title>Black Yeasts Isolated from many extreme environments.</title>
        <authorList>
            <person name="Coleine C."/>
            <person name="Stajich J.E."/>
            <person name="Selbmann L."/>
        </authorList>
    </citation>
    <scope>NUCLEOTIDE SEQUENCE</scope>
    <source>
        <strain evidence="5">CCFEE 5312</strain>
    </source>
</reference>
<comment type="caution">
    <text evidence="5">The sequence shown here is derived from an EMBL/GenBank/DDBJ whole genome shotgun (WGS) entry which is preliminary data.</text>
</comment>
<dbReference type="GO" id="GO:0010181">
    <property type="term" value="F:FMN binding"/>
    <property type="evidence" value="ECO:0007669"/>
    <property type="project" value="InterPro"/>
</dbReference>
<feature type="domain" description="Flavin reductase like" evidence="4">
    <location>
        <begin position="15"/>
        <end position="140"/>
    </location>
</feature>
<dbReference type="AlphaFoldDB" id="A0AAJ0G5W5"/>
<dbReference type="SUPFAM" id="SSF50475">
    <property type="entry name" value="FMN-binding split barrel"/>
    <property type="match status" value="1"/>
</dbReference>
<dbReference type="PANTHER" id="PTHR43567:SF1">
    <property type="entry name" value="FLAVOREDOXIN"/>
    <property type="match status" value="1"/>
</dbReference>
<evidence type="ECO:0000259" key="4">
    <source>
        <dbReference type="Pfam" id="PF01613"/>
    </source>
</evidence>
<dbReference type="EMBL" id="JAWDJX010000038">
    <property type="protein sequence ID" value="KAK3049683.1"/>
    <property type="molecule type" value="Genomic_DNA"/>
</dbReference>
<evidence type="ECO:0000313" key="5">
    <source>
        <dbReference type="EMBL" id="KAK3049683.1"/>
    </source>
</evidence>
<dbReference type="InterPro" id="IPR002563">
    <property type="entry name" value="Flavin_Rdtase-like_dom"/>
</dbReference>
<sequence length="218" mass="24476">MSHVTVNPAILYWGTPVVLITTSNEDGSSNIGPVSSAFWLGHRCMLGLEHNSKTTINLRRTKECTLNLPSDEMIQQVNALAKTTGSEPVPDIKVALGYRYEKDKFGVAGLHEQASETVQPPRIRECPAQMEAVMVGEYEMMSSLPGEAKGFTLAIEVRVTRTYVLESLRLVGHENRIDPDKWRPMITNFQHLYGLRQRNGEESTLATIEEELYRLPDC</sequence>
<dbReference type="Pfam" id="PF01613">
    <property type="entry name" value="Flavin_Reduct"/>
    <property type="match status" value="1"/>
</dbReference>
<evidence type="ECO:0000256" key="3">
    <source>
        <dbReference type="ARBA" id="ARBA00038054"/>
    </source>
</evidence>
<protein>
    <recommendedName>
        <fullName evidence="4">Flavin reductase like domain-containing protein</fullName>
    </recommendedName>
</protein>
<name>A0AAJ0G5W5_9PEZI</name>
<dbReference type="InterPro" id="IPR012349">
    <property type="entry name" value="Split_barrel_FMN-bd"/>
</dbReference>
<dbReference type="PANTHER" id="PTHR43567">
    <property type="entry name" value="FLAVOREDOXIN-RELATED-RELATED"/>
    <property type="match status" value="1"/>
</dbReference>
<dbReference type="Gene3D" id="2.30.110.10">
    <property type="entry name" value="Electron Transport, Fmn-binding Protein, Chain A"/>
    <property type="match status" value="1"/>
</dbReference>
<keyword evidence="6" id="KW-1185">Reference proteome</keyword>
<evidence type="ECO:0000313" key="6">
    <source>
        <dbReference type="Proteomes" id="UP001271007"/>
    </source>
</evidence>
<comment type="cofactor">
    <cofactor evidence="1">
        <name>FMN</name>
        <dbReference type="ChEBI" id="CHEBI:58210"/>
    </cofactor>
</comment>
<organism evidence="5 6">
    <name type="scientific">Extremus antarcticus</name>
    <dbReference type="NCBI Taxonomy" id="702011"/>
    <lineage>
        <taxon>Eukaryota</taxon>
        <taxon>Fungi</taxon>
        <taxon>Dikarya</taxon>
        <taxon>Ascomycota</taxon>
        <taxon>Pezizomycotina</taxon>
        <taxon>Dothideomycetes</taxon>
        <taxon>Dothideomycetidae</taxon>
        <taxon>Mycosphaerellales</taxon>
        <taxon>Extremaceae</taxon>
        <taxon>Extremus</taxon>
    </lineage>
</organism>
<gene>
    <name evidence="5" type="ORF">LTR09_009105</name>
</gene>
<accession>A0AAJ0G5W5</accession>
<evidence type="ECO:0000256" key="2">
    <source>
        <dbReference type="ARBA" id="ARBA00022630"/>
    </source>
</evidence>
<evidence type="ECO:0000256" key="1">
    <source>
        <dbReference type="ARBA" id="ARBA00001917"/>
    </source>
</evidence>
<dbReference type="InterPro" id="IPR052174">
    <property type="entry name" value="Flavoredoxin"/>
</dbReference>
<comment type="similarity">
    <text evidence="3">Belongs to the flavoredoxin family.</text>
</comment>
<keyword evidence="2" id="KW-0285">Flavoprotein</keyword>
<proteinExistence type="inferred from homology"/>
<dbReference type="Proteomes" id="UP001271007">
    <property type="component" value="Unassembled WGS sequence"/>
</dbReference>